<comment type="caution">
    <text evidence="9">The sequence shown here is derived from an EMBL/GenBank/DDBJ whole genome shotgun (WGS) entry which is preliminary data.</text>
</comment>
<comment type="similarity">
    <text evidence="2 6">Belongs to the band 7/mec-2 family. HflC subfamily.</text>
</comment>
<dbReference type="GO" id="GO:0008233">
    <property type="term" value="F:peptidase activity"/>
    <property type="evidence" value="ECO:0007669"/>
    <property type="project" value="UniProtKB-KW"/>
</dbReference>
<dbReference type="NCBIfam" id="TIGR01932">
    <property type="entry name" value="hflC"/>
    <property type="match status" value="1"/>
</dbReference>
<keyword evidence="5" id="KW-0472">Membrane</keyword>
<dbReference type="SUPFAM" id="SSF117892">
    <property type="entry name" value="Band 7/SPFH domain"/>
    <property type="match status" value="1"/>
</dbReference>
<evidence type="ECO:0000256" key="6">
    <source>
        <dbReference type="PIRNR" id="PIRNR005651"/>
    </source>
</evidence>
<comment type="subcellular location">
    <subcellularLocation>
        <location evidence="1">Membrane</location>
        <topology evidence="1">Single-pass membrane protein</topology>
    </subcellularLocation>
</comment>
<feature type="compositionally biased region" description="Basic and acidic residues" evidence="7">
    <location>
        <begin position="186"/>
        <end position="202"/>
    </location>
</feature>
<dbReference type="PANTHER" id="PTHR42911">
    <property type="entry name" value="MODULATOR OF FTSH PROTEASE HFLC"/>
    <property type="match status" value="1"/>
</dbReference>
<evidence type="ECO:0000256" key="3">
    <source>
        <dbReference type="ARBA" id="ARBA00022692"/>
    </source>
</evidence>
<dbReference type="InterPro" id="IPR010200">
    <property type="entry name" value="HflC"/>
</dbReference>
<keyword evidence="9" id="KW-0378">Hydrolase</keyword>
<comment type="function">
    <text evidence="6">HflC and HflK could regulate a protease.</text>
</comment>
<gene>
    <name evidence="9" type="primary">hflC</name>
    <name evidence="9" type="ORF">ACFOX3_07185</name>
</gene>
<reference evidence="10" key="1">
    <citation type="journal article" date="2019" name="Int. J. Syst. Evol. Microbiol.">
        <title>The Global Catalogue of Microorganisms (GCM) 10K type strain sequencing project: providing services to taxonomists for standard genome sequencing and annotation.</title>
        <authorList>
            <consortium name="The Broad Institute Genomics Platform"/>
            <consortium name="The Broad Institute Genome Sequencing Center for Infectious Disease"/>
            <person name="Wu L."/>
            <person name="Ma J."/>
        </authorList>
    </citation>
    <scope>NUCLEOTIDE SEQUENCE [LARGE SCALE GENOMIC DNA]</scope>
    <source>
        <strain evidence="10">CECT 8570</strain>
    </source>
</reference>
<keyword evidence="10" id="KW-1185">Reference proteome</keyword>
<name>A0ABV8V2R7_9GAMM</name>
<evidence type="ECO:0000256" key="4">
    <source>
        <dbReference type="ARBA" id="ARBA00022989"/>
    </source>
</evidence>
<keyword evidence="9" id="KW-0645">Protease</keyword>
<dbReference type="EMBL" id="JBHSCX010000005">
    <property type="protein sequence ID" value="MFC4362077.1"/>
    <property type="molecule type" value="Genomic_DNA"/>
</dbReference>
<dbReference type="PANTHER" id="PTHR42911:SF1">
    <property type="entry name" value="MODULATOR OF FTSH PROTEASE HFLC"/>
    <property type="match status" value="1"/>
</dbReference>
<accession>A0ABV8V2R7</accession>
<dbReference type="Pfam" id="PF01145">
    <property type="entry name" value="Band_7"/>
    <property type="match status" value="1"/>
</dbReference>
<dbReference type="Gene3D" id="3.30.479.30">
    <property type="entry name" value="Band 7 domain"/>
    <property type="match status" value="1"/>
</dbReference>
<evidence type="ECO:0000256" key="7">
    <source>
        <dbReference type="SAM" id="MobiDB-lite"/>
    </source>
</evidence>
<evidence type="ECO:0000313" key="9">
    <source>
        <dbReference type="EMBL" id="MFC4362077.1"/>
    </source>
</evidence>
<sequence length="291" mass="33152">MNGKSMLALAVAALTLLVVSNSVYVVKETERAVLLEFGKMVQADLKPGLHFKWPMINEVRKFDGRVLTLDTAPQNFMTVEKKGMIVDYFAKWKIQDVDKFYTATGGDEMTADRLMAQRINEGLRNQFARRSLLDVVSGERDELMEKLTQNLDDFSRSSLGIQLIDVRVKQIELPPEVSGSVYSRMTSEREREAREHRSKGKEQAEFISADADRQKVVVEAEAYRDAERIRGEGDAIAAATYAAAYNKDPEFYTFVRSLNAYKKAFQNKDDIMLVDPDSEFFRYLKDAQGKK</sequence>
<evidence type="ECO:0000256" key="2">
    <source>
        <dbReference type="ARBA" id="ARBA00007862"/>
    </source>
</evidence>
<dbReference type="CDD" id="cd03405">
    <property type="entry name" value="SPFH_HflC"/>
    <property type="match status" value="1"/>
</dbReference>
<dbReference type="GO" id="GO:0006508">
    <property type="term" value="P:proteolysis"/>
    <property type="evidence" value="ECO:0007669"/>
    <property type="project" value="UniProtKB-KW"/>
</dbReference>
<dbReference type="InterPro" id="IPR036013">
    <property type="entry name" value="Band_7/SPFH_dom_sf"/>
</dbReference>
<feature type="region of interest" description="Disordered" evidence="7">
    <location>
        <begin position="182"/>
        <end position="202"/>
    </location>
</feature>
<protein>
    <recommendedName>
        <fullName evidence="6">Protein HflC</fullName>
    </recommendedName>
</protein>
<evidence type="ECO:0000256" key="5">
    <source>
        <dbReference type="ARBA" id="ARBA00023136"/>
    </source>
</evidence>
<dbReference type="InterPro" id="IPR001107">
    <property type="entry name" value="Band_7"/>
</dbReference>
<proteinExistence type="inferred from homology"/>
<dbReference type="SMART" id="SM00244">
    <property type="entry name" value="PHB"/>
    <property type="match status" value="1"/>
</dbReference>
<dbReference type="PIRSF" id="PIRSF005651">
    <property type="entry name" value="HflC"/>
    <property type="match status" value="1"/>
</dbReference>
<evidence type="ECO:0000313" key="10">
    <source>
        <dbReference type="Proteomes" id="UP001595840"/>
    </source>
</evidence>
<keyword evidence="3" id="KW-0812">Transmembrane</keyword>
<organism evidence="9 10">
    <name type="scientific">Simiduia curdlanivorans</name>
    <dbReference type="NCBI Taxonomy" id="1492769"/>
    <lineage>
        <taxon>Bacteria</taxon>
        <taxon>Pseudomonadati</taxon>
        <taxon>Pseudomonadota</taxon>
        <taxon>Gammaproteobacteria</taxon>
        <taxon>Cellvibrionales</taxon>
        <taxon>Cellvibrionaceae</taxon>
        <taxon>Simiduia</taxon>
    </lineage>
</organism>
<dbReference type="Proteomes" id="UP001595840">
    <property type="component" value="Unassembled WGS sequence"/>
</dbReference>
<evidence type="ECO:0000256" key="1">
    <source>
        <dbReference type="ARBA" id="ARBA00004167"/>
    </source>
</evidence>
<feature type="domain" description="Band 7" evidence="8">
    <location>
        <begin position="21"/>
        <end position="185"/>
    </location>
</feature>
<dbReference type="RefSeq" id="WP_290259146.1">
    <property type="nucleotide sequence ID" value="NZ_JAUFQG010000004.1"/>
</dbReference>
<keyword evidence="4" id="KW-1133">Transmembrane helix</keyword>
<evidence type="ECO:0000259" key="8">
    <source>
        <dbReference type="SMART" id="SM00244"/>
    </source>
</evidence>